<name>A0AA86SLT0_9FABA</name>
<evidence type="ECO:0000313" key="1">
    <source>
        <dbReference type="EMBL" id="CAJ1964804.1"/>
    </source>
</evidence>
<proteinExistence type="predicted"/>
<accession>A0AA86SLT0</accession>
<evidence type="ECO:0000313" key="2">
    <source>
        <dbReference type="Proteomes" id="UP001189624"/>
    </source>
</evidence>
<keyword evidence="2" id="KW-1185">Reference proteome</keyword>
<reference evidence="1" key="1">
    <citation type="submission" date="2023-10" db="EMBL/GenBank/DDBJ databases">
        <authorList>
            <person name="Domelevo Entfellner J.-B."/>
        </authorList>
    </citation>
    <scope>NUCLEOTIDE SEQUENCE</scope>
</reference>
<dbReference type="Proteomes" id="UP001189624">
    <property type="component" value="Chromosome 6"/>
</dbReference>
<dbReference type="AlphaFoldDB" id="A0AA86SLT0"/>
<gene>
    <name evidence="1" type="ORF">AYBTSS11_LOCUS20514</name>
</gene>
<dbReference type="EMBL" id="OY731403">
    <property type="protein sequence ID" value="CAJ1964804.1"/>
    <property type="molecule type" value="Genomic_DNA"/>
</dbReference>
<protein>
    <submittedName>
        <fullName evidence="1">Uncharacterized protein</fullName>
    </submittedName>
</protein>
<organism evidence="1 2">
    <name type="scientific">Sphenostylis stenocarpa</name>
    <dbReference type="NCBI Taxonomy" id="92480"/>
    <lineage>
        <taxon>Eukaryota</taxon>
        <taxon>Viridiplantae</taxon>
        <taxon>Streptophyta</taxon>
        <taxon>Embryophyta</taxon>
        <taxon>Tracheophyta</taxon>
        <taxon>Spermatophyta</taxon>
        <taxon>Magnoliopsida</taxon>
        <taxon>eudicotyledons</taxon>
        <taxon>Gunneridae</taxon>
        <taxon>Pentapetalae</taxon>
        <taxon>rosids</taxon>
        <taxon>fabids</taxon>
        <taxon>Fabales</taxon>
        <taxon>Fabaceae</taxon>
        <taxon>Papilionoideae</taxon>
        <taxon>50 kb inversion clade</taxon>
        <taxon>NPAAA clade</taxon>
        <taxon>indigoferoid/millettioid clade</taxon>
        <taxon>Phaseoleae</taxon>
        <taxon>Sphenostylis</taxon>
    </lineage>
</organism>
<dbReference type="Gramene" id="rna-AYBTSS11_LOCUS20514">
    <property type="protein sequence ID" value="CAJ1964804.1"/>
    <property type="gene ID" value="gene-AYBTSS11_LOCUS20514"/>
</dbReference>
<sequence length="52" mass="5651">ECSKIQDSKLPNFLPMVQLLLAYNIQLGAGEAWNDNDGIIPQSLSGIIPPNL</sequence>
<feature type="non-terminal residue" evidence="1">
    <location>
        <position position="1"/>
    </location>
</feature>